<proteinExistence type="predicted"/>
<evidence type="ECO:0000313" key="2">
    <source>
        <dbReference type="EMBL" id="CAI9952071.1"/>
    </source>
</evidence>
<feature type="compositionally biased region" description="Low complexity" evidence="1">
    <location>
        <begin position="165"/>
        <end position="176"/>
    </location>
</feature>
<evidence type="ECO:0000313" key="4">
    <source>
        <dbReference type="Proteomes" id="UP001642409"/>
    </source>
</evidence>
<dbReference type="EMBL" id="CAXDID020000014">
    <property type="protein sequence ID" value="CAL5981925.1"/>
    <property type="molecule type" value="Genomic_DNA"/>
</dbReference>
<name>A0AA86Q7E1_9EUKA</name>
<feature type="region of interest" description="Disordered" evidence="1">
    <location>
        <begin position="124"/>
        <end position="187"/>
    </location>
</feature>
<organism evidence="2">
    <name type="scientific">Hexamita inflata</name>
    <dbReference type="NCBI Taxonomy" id="28002"/>
    <lineage>
        <taxon>Eukaryota</taxon>
        <taxon>Metamonada</taxon>
        <taxon>Diplomonadida</taxon>
        <taxon>Hexamitidae</taxon>
        <taxon>Hexamitinae</taxon>
        <taxon>Hexamita</taxon>
    </lineage>
</organism>
<accession>A0AA86Q7E1</accession>
<reference evidence="2" key="1">
    <citation type="submission" date="2023-06" db="EMBL/GenBank/DDBJ databases">
        <authorList>
            <person name="Kurt Z."/>
        </authorList>
    </citation>
    <scope>NUCLEOTIDE SEQUENCE</scope>
</reference>
<dbReference type="EMBL" id="CATOUU010000831">
    <property type="protein sequence ID" value="CAI9952071.1"/>
    <property type="molecule type" value="Genomic_DNA"/>
</dbReference>
<dbReference type="Proteomes" id="UP001642409">
    <property type="component" value="Unassembled WGS sequence"/>
</dbReference>
<dbReference type="AlphaFoldDB" id="A0AA86Q7E1"/>
<gene>
    <name evidence="2" type="ORF">HINF_LOCUS39716</name>
    <name evidence="3" type="ORF">HINF_LOCUS6887</name>
</gene>
<comment type="caution">
    <text evidence="2">The sequence shown here is derived from an EMBL/GenBank/DDBJ whole genome shotgun (WGS) entry which is preliminary data.</text>
</comment>
<evidence type="ECO:0000313" key="3">
    <source>
        <dbReference type="EMBL" id="CAL5981925.1"/>
    </source>
</evidence>
<dbReference type="CDD" id="cd19757">
    <property type="entry name" value="Bbox1"/>
    <property type="match status" value="1"/>
</dbReference>
<sequence length="1020" mass="115371">MKQSITLYNEQENITMTAVVAGTDTIASVFKKLRIDPAELTCEKNLVTPIKDLNIKESDKISFKMVGAEQTEPVNPFAAKKEAVNPFGSKQEPVNPFGAKPKEPVNPFGAKPKEAVNPFAAKQEPVNPFGAKPKDPVNPFAAKSEPVNPFGAKPADKKEAANPFGAQKGAQQGAQGQKKKRSLKEVAQDAVESEQPLSFVIRDFLKANSEKDMEALLDQFDGGEEIISPKIQPFMFCVDCKQKFCKECCEKDHKDHYTFMAEPNDFICKCQQVDEEEIILDDEQLAQAVIICFKILTMLNADDQKVLNLLDGFFDLVMTQFDFCRVTAFCSLSGDDLTMKQIIENIKQNKLTSTKNCLFQQFLKLNDDQAGELVNVYCALVTPCKIFRENIMPIVIAQLSAIKNEAFMSVVVQCGFFTESVMIPEDKKCEYAVKVMSKIFDNEVKNDSSANAMFISLLQSIITSKSAVNNNVLFKYLEIFAKLRQQINNDNKDDKLMVYLEFMHSAFAYTVDKANMQKLLLSYFKAEVSRKLQEGQGNDMIDGAHLVAYYLSKQGADVAKELLQIISKEVSKPLKELIKLLLKPIVNNLLTQTEAKVHTPLQMTQLSTVQFFIINFTEEALENINENLILVYKLVFCQQKNQLAHYLAIQDVKLKVSSIVDELVVEIFKNNAIESIELANTINKLFSLDKDTIITEGVKQMAQLLKDKIQALTVANMESALIKKLQIASDESTPVADLTIKAVSNIDLPAADLCLLVRGTDFCEHMLSHDQADKITTCPVCQFEFSDFVQANDSLKVKMFIDLFTKTCKEEFSQKEFDAKFVDEKIEEYKKLIKLLKLKPIMTLPKSTKELLTLADDNCVFCGEELHMGCDDEMVLYCPKCKTCVHETCPEGDQTEACKCGNKIFIHLNTMTYVSEAVLVKAPYFNKYGVRLHQVFGEEQFLNEDEQVLVEFLIFTEADMSHAMTIKQRKMIRDGNGFAQYLKDDDSEVYAEEWDEEEDFGGEEEYDEEEIMEMMKMMKK</sequence>
<keyword evidence="4" id="KW-1185">Reference proteome</keyword>
<protein>
    <submittedName>
        <fullName evidence="2">Uncharacterized protein</fullName>
    </submittedName>
</protein>
<evidence type="ECO:0000256" key="1">
    <source>
        <dbReference type="SAM" id="MobiDB-lite"/>
    </source>
</evidence>
<reference evidence="3 4" key="2">
    <citation type="submission" date="2024-07" db="EMBL/GenBank/DDBJ databases">
        <authorList>
            <person name="Akdeniz Z."/>
        </authorList>
    </citation>
    <scope>NUCLEOTIDE SEQUENCE [LARGE SCALE GENOMIC DNA]</scope>
</reference>